<gene>
    <name evidence="1" type="ORF">NE695_03480</name>
</gene>
<reference evidence="1 2" key="1">
    <citation type="submission" date="2022-06" db="EMBL/GenBank/DDBJ databases">
        <title>Isolation of gut microbiota from human fecal samples.</title>
        <authorList>
            <person name="Pamer E.G."/>
            <person name="Barat B."/>
            <person name="Waligurski E."/>
            <person name="Medina S."/>
            <person name="Paddock L."/>
            <person name="Mostad J."/>
        </authorList>
    </citation>
    <scope>NUCLEOTIDE SEQUENCE [LARGE SCALE GENOMIC DNA]</scope>
    <source>
        <strain evidence="1 2">DFI.9.73</strain>
    </source>
</reference>
<dbReference type="Proteomes" id="UP001524473">
    <property type="component" value="Unassembled WGS sequence"/>
</dbReference>
<dbReference type="GeneID" id="90531763"/>
<protein>
    <recommendedName>
        <fullName evidence="3">DUF1292 domain-containing protein</fullName>
    </recommendedName>
</protein>
<keyword evidence="2" id="KW-1185">Reference proteome</keyword>
<dbReference type="RefSeq" id="WP_066862102.1">
    <property type="nucleotide sequence ID" value="NZ_CABKVV010000012.1"/>
</dbReference>
<comment type="caution">
    <text evidence="1">The sequence shown here is derived from an EMBL/GenBank/DDBJ whole genome shotgun (WGS) entry which is preliminary data.</text>
</comment>
<dbReference type="EMBL" id="JANFZH010000005">
    <property type="protein sequence ID" value="MCQ4838976.1"/>
    <property type="molecule type" value="Genomic_DNA"/>
</dbReference>
<name>A0ABT1RWC1_9FIRM</name>
<sequence>MEKSNLKIIRETDCEEMAIILKVTLENDVTLFVYEDGHAQGSDGKTYYQVMKEVISPKDNSDDTEILGWSCEIEDEIVI</sequence>
<evidence type="ECO:0008006" key="3">
    <source>
        <dbReference type="Google" id="ProtNLM"/>
    </source>
</evidence>
<evidence type="ECO:0000313" key="2">
    <source>
        <dbReference type="Proteomes" id="UP001524473"/>
    </source>
</evidence>
<evidence type="ECO:0000313" key="1">
    <source>
        <dbReference type="EMBL" id="MCQ4838976.1"/>
    </source>
</evidence>
<organism evidence="1 2">
    <name type="scientific">Neglectibacter timonensis</name>
    <dbReference type="NCBI Taxonomy" id="1776382"/>
    <lineage>
        <taxon>Bacteria</taxon>
        <taxon>Bacillati</taxon>
        <taxon>Bacillota</taxon>
        <taxon>Clostridia</taxon>
        <taxon>Eubacteriales</taxon>
        <taxon>Oscillospiraceae</taxon>
        <taxon>Neglectibacter</taxon>
    </lineage>
</organism>
<proteinExistence type="predicted"/>
<accession>A0ABT1RWC1</accession>